<reference evidence="12 13" key="1">
    <citation type="submission" date="2017-05" db="EMBL/GenBank/DDBJ databases">
        <authorList>
            <person name="Varghese N."/>
            <person name="Submissions S."/>
        </authorList>
    </citation>
    <scope>NUCLEOTIDE SEQUENCE [LARGE SCALE GENOMIC DNA]</scope>
    <source>
        <strain evidence="12 13">DSM 27040</strain>
    </source>
</reference>
<name>A0A521B2H8_SACCC</name>
<comment type="function">
    <text evidence="1 9">May be involved in recombinational repair of damaged DNA.</text>
</comment>
<keyword evidence="4" id="KW-0547">Nucleotide-binding</keyword>
<dbReference type="OrthoDB" id="9806954at2"/>
<dbReference type="Proteomes" id="UP000319040">
    <property type="component" value="Unassembled WGS sequence"/>
</dbReference>
<sequence length="553" mass="61628">MLKSLYVSNYALIDQVEIDFSTGFSVMTGETGAGKSIILGALSLVLGQRSDMSVLKNKDKKSVIEACFNITGYGFKSLFDREDVDYAEETTIRREILSTGKSRAFVNDTPVNLGFLKSISLKLIDIHSQHQNLLLGESGFQLNVVDTVANNAALRDKYLLDYKAYKALVQKKNQLADKNAKLAQEADYMQFQYNELESLKLVNGEQEELEQEREMLAHAEEIKGHLFAGFQLLNGEEAPLLAALKDVTRNIEKIAAFIPQGEEWRSRSESAFIDLDELAKELEDKMEQVDHDPERLDLVSSRLDQIYALQQKHRVDNLQALIEIRDSLAQQLSQISSFEEDLKQLNKDIEAAIKVLQISGKAVSQSRKKVIPAIEKQIVSQLAELGMPNARLVVECSSLKEFTENGHDHIDFQFSANKKGELSAIPKVASGGEMSRVMLCIKALLSESKGLPTIIFDEIDTGVSGEVADKMGDIMQQIAQNIQVISITHLPQIAVKGKHHYKVYKTDSRSDTQTSIQKLDYESRITEIAKMLSGSNLTAAALINAKELLGEEV</sequence>
<dbReference type="GO" id="GO:0006281">
    <property type="term" value="P:DNA repair"/>
    <property type="evidence" value="ECO:0007669"/>
    <property type="project" value="UniProtKB-KW"/>
</dbReference>
<evidence type="ECO:0000256" key="4">
    <source>
        <dbReference type="ARBA" id="ARBA00022741"/>
    </source>
</evidence>
<dbReference type="GO" id="GO:0005524">
    <property type="term" value="F:ATP binding"/>
    <property type="evidence" value="ECO:0007669"/>
    <property type="project" value="UniProtKB-KW"/>
</dbReference>
<dbReference type="CDD" id="cd03241">
    <property type="entry name" value="ABC_RecN"/>
    <property type="match status" value="1"/>
</dbReference>
<evidence type="ECO:0000256" key="2">
    <source>
        <dbReference type="ARBA" id="ARBA00009441"/>
    </source>
</evidence>
<dbReference type="AlphaFoldDB" id="A0A521B2H8"/>
<keyword evidence="5 9" id="KW-0227">DNA damage</keyword>
<evidence type="ECO:0000256" key="9">
    <source>
        <dbReference type="PIRNR" id="PIRNR003128"/>
    </source>
</evidence>
<evidence type="ECO:0000256" key="6">
    <source>
        <dbReference type="ARBA" id="ARBA00022840"/>
    </source>
</evidence>
<dbReference type="GO" id="GO:0006310">
    <property type="term" value="P:DNA recombination"/>
    <property type="evidence" value="ECO:0007669"/>
    <property type="project" value="InterPro"/>
</dbReference>
<dbReference type="PANTHER" id="PTHR11059:SF0">
    <property type="entry name" value="DNA REPAIR PROTEIN RECN"/>
    <property type="match status" value="1"/>
</dbReference>
<keyword evidence="7 9" id="KW-0234">DNA repair</keyword>
<feature type="domain" description="RecF/RecN/SMC N-terminal" evidence="11">
    <location>
        <begin position="2"/>
        <end position="508"/>
    </location>
</feature>
<evidence type="ECO:0000256" key="5">
    <source>
        <dbReference type="ARBA" id="ARBA00022763"/>
    </source>
</evidence>
<dbReference type="InterPro" id="IPR004604">
    <property type="entry name" value="DNA_recomb/repair_RecN"/>
</dbReference>
<evidence type="ECO:0000313" key="13">
    <source>
        <dbReference type="Proteomes" id="UP000319040"/>
    </source>
</evidence>
<evidence type="ECO:0000256" key="1">
    <source>
        <dbReference type="ARBA" id="ARBA00003618"/>
    </source>
</evidence>
<dbReference type="PANTHER" id="PTHR11059">
    <property type="entry name" value="DNA REPAIR PROTEIN RECN"/>
    <property type="match status" value="1"/>
</dbReference>
<dbReference type="RefSeq" id="WP_142531944.1">
    <property type="nucleotide sequence ID" value="NZ_FXTB01000001.1"/>
</dbReference>
<dbReference type="GO" id="GO:0009432">
    <property type="term" value="P:SOS response"/>
    <property type="evidence" value="ECO:0007669"/>
    <property type="project" value="TreeGrafter"/>
</dbReference>
<feature type="coiled-coil region" evidence="10">
    <location>
        <begin position="328"/>
        <end position="355"/>
    </location>
</feature>
<evidence type="ECO:0000259" key="11">
    <source>
        <dbReference type="Pfam" id="PF02463"/>
    </source>
</evidence>
<evidence type="ECO:0000256" key="7">
    <source>
        <dbReference type="ARBA" id="ARBA00023204"/>
    </source>
</evidence>
<dbReference type="SUPFAM" id="SSF52540">
    <property type="entry name" value="P-loop containing nucleoside triphosphate hydrolases"/>
    <property type="match status" value="1"/>
</dbReference>
<feature type="coiled-coil region" evidence="10">
    <location>
        <begin position="165"/>
        <end position="222"/>
    </location>
</feature>
<gene>
    <name evidence="12" type="ORF">SAMN06265379_101590</name>
</gene>
<keyword evidence="6" id="KW-0067">ATP-binding</keyword>
<dbReference type="NCBIfam" id="TIGR00634">
    <property type="entry name" value="recN"/>
    <property type="match status" value="1"/>
</dbReference>
<evidence type="ECO:0000256" key="10">
    <source>
        <dbReference type="SAM" id="Coils"/>
    </source>
</evidence>
<keyword evidence="13" id="KW-1185">Reference proteome</keyword>
<organism evidence="12 13">
    <name type="scientific">Saccharicrinis carchari</name>
    <dbReference type="NCBI Taxonomy" id="1168039"/>
    <lineage>
        <taxon>Bacteria</taxon>
        <taxon>Pseudomonadati</taxon>
        <taxon>Bacteroidota</taxon>
        <taxon>Bacteroidia</taxon>
        <taxon>Marinilabiliales</taxon>
        <taxon>Marinilabiliaceae</taxon>
        <taxon>Saccharicrinis</taxon>
    </lineage>
</organism>
<evidence type="ECO:0000256" key="3">
    <source>
        <dbReference type="ARBA" id="ARBA00021315"/>
    </source>
</evidence>
<dbReference type="GO" id="GO:0043590">
    <property type="term" value="C:bacterial nucleoid"/>
    <property type="evidence" value="ECO:0007669"/>
    <property type="project" value="TreeGrafter"/>
</dbReference>
<evidence type="ECO:0000256" key="8">
    <source>
        <dbReference type="ARBA" id="ARBA00033408"/>
    </source>
</evidence>
<accession>A0A521B2H8</accession>
<comment type="similarity">
    <text evidence="2 9">Belongs to the RecN family.</text>
</comment>
<dbReference type="Gene3D" id="3.40.50.300">
    <property type="entry name" value="P-loop containing nucleotide triphosphate hydrolases"/>
    <property type="match status" value="2"/>
</dbReference>
<proteinExistence type="inferred from homology"/>
<dbReference type="InterPro" id="IPR003395">
    <property type="entry name" value="RecF/RecN/SMC_N"/>
</dbReference>
<dbReference type="Pfam" id="PF02463">
    <property type="entry name" value="SMC_N"/>
    <property type="match status" value="1"/>
</dbReference>
<dbReference type="InterPro" id="IPR027417">
    <property type="entry name" value="P-loop_NTPase"/>
</dbReference>
<dbReference type="EMBL" id="FXTB01000001">
    <property type="protein sequence ID" value="SMO40980.1"/>
    <property type="molecule type" value="Genomic_DNA"/>
</dbReference>
<evidence type="ECO:0000313" key="12">
    <source>
        <dbReference type="EMBL" id="SMO40980.1"/>
    </source>
</evidence>
<protein>
    <recommendedName>
        <fullName evidence="3 9">DNA repair protein RecN</fullName>
    </recommendedName>
    <alternativeName>
        <fullName evidence="8 9">Recombination protein N</fullName>
    </alternativeName>
</protein>
<keyword evidence="10" id="KW-0175">Coiled coil</keyword>
<dbReference type="PIRSF" id="PIRSF003128">
    <property type="entry name" value="RecN"/>
    <property type="match status" value="1"/>
</dbReference>